<sequence>MSSSPSRGSELMEYRRIEGVEWIERYEPGGYHPVQIGDILINRYRIVHKLGHGTFATVWLALDQKSCAYVAVKIATADSENKEASILRTIGKPAGSGSGSRCQTLITTVLDEFEIQGPNGRHQCYVTVAARGSVSRIGRFSIFQLEAARALAAQLALAVAYVHSQGFAHGDIHPGNILIKLPRQFDLLSVDQLYKSFGKPFTEPVVRIDEKPLPSGVPTHGISSIWFGKKAKEIPLEEARLILGDFGESFSPSKEHRTGDDCHAPLSSMPPEAFFAPETPISFSTDLWTLACAIWSLLTPNPLFNASFATVDEVVMQQVDIIGPLPSEWWDTWEERSEYFDETGQPTKDREVDGSLELVVEDSLQKSRRDRQVGELCKEETAALTSMLRSMLKFKPEERITAEQVLESEWMRKWALPEFEKIPVD</sequence>
<evidence type="ECO:0000256" key="9">
    <source>
        <dbReference type="PROSITE-ProRule" id="PRU10141"/>
    </source>
</evidence>
<gene>
    <name evidence="11" type="ORF">PT974_01177</name>
</gene>
<dbReference type="SMART" id="SM00220">
    <property type="entry name" value="S_TKc"/>
    <property type="match status" value="1"/>
</dbReference>
<dbReference type="PANTHER" id="PTHR47634">
    <property type="entry name" value="PROTEIN KINASE DOMAIN-CONTAINING PROTEIN-RELATED"/>
    <property type="match status" value="1"/>
</dbReference>
<evidence type="ECO:0000256" key="7">
    <source>
        <dbReference type="ARBA" id="ARBA00047899"/>
    </source>
</evidence>
<evidence type="ECO:0000256" key="5">
    <source>
        <dbReference type="ARBA" id="ARBA00022777"/>
    </source>
</evidence>
<evidence type="ECO:0000256" key="3">
    <source>
        <dbReference type="ARBA" id="ARBA00022679"/>
    </source>
</evidence>
<evidence type="ECO:0000256" key="2">
    <source>
        <dbReference type="ARBA" id="ARBA00022527"/>
    </source>
</evidence>
<dbReference type="Proteomes" id="UP001338125">
    <property type="component" value="Unassembled WGS sequence"/>
</dbReference>
<evidence type="ECO:0000313" key="11">
    <source>
        <dbReference type="EMBL" id="KAK5998794.1"/>
    </source>
</evidence>
<comment type="catalytic activity">
    <reaction evidence="7">
        <text>L-threonyl-[protein] + ATP = O-phospho-L-threonyl-[protein] + ADP + H(+)</text>
        <dbReference type="Rhea" id="RHEA:46608"/>
        <dbReference type="Rhea" id="RHEA-COMP:11060"/>
        <dbReference type="Rhea" id="RHEA-COMP:11605"/>
        <dbReference type="ChEBI" id="CHEBI:15378"/>
        <dbReference type="ChEBI" id="CHEBI:30013"/>
        <dbReference type="ChEBI" id="CHEBI:30616"/>
        <dbReference type="ChEBI" id="CHEBI:61977"/>
        <dbReference type="ChEBI" id="CHEBI:456216"/>
        <dbReference type="EC" id="2.7.11.1"/>
    </reaction>
</comment>
<keyword evidence="12" id="KW-1185">Reference proteome</keyword>
<evidence type="ECO:0000256" key="1">
    <source>
        <dbReference type="ARBA" id="ARBA00012513"/>
    </source>
</evidence>
<keyword evidence="4 9" id="KW-0547">Nucleotide-binding</keyword>
<dbReference type="Gene3D" id="1.10.510.10">
    <property type="entry name" value="Transferase(Phosphotransferase) domain 1"/>
    <property type="match status" value="1"/>
</dbReference>
<evidence type="ECO:0000256" key="4">
    <source>
        <dbReference type="ARBA" id="ARBA00022741"/>
    </source>
</evidence>
<dbReference type="PROSITE" id="PS00107">
    <property type="entry name" value="PROTEIN_KINASE_ATP"/>
    <property type="match status" value="1"/>
</dbReference>
<feature type="binding site" evidence="9">
    <location>
        <position position="73"/>
    </location>
    <ligand>
        <name>ATP</name>
        <dbReference type="ChEBI" id="CHEBI:30616"/>
    </ligand>
</feature>
<proteinExistence type="predicted"/>
<dbReference type="Gene3D" id="3.30.200.20">
    <property type="entry name" value="Phosphorylase Kinase, domain 1"/>
    <property type="match status" value="1"/>
</dbReference>
<comment type="catalytic activity">
    <reaction evidence="8">
        <text>L-seryl-[protein] + ATP = O-phospho-L-seryl-[protein] + ADP + H(+)</text>
        <dbReference type="Rhea" id="RHEA:17989"/>
        <dbReference type="Rhea" id="RHEA-COMP:9863"/>
        <dbReference type="Rhea" id="RHEA-COMP:11604"/>
        <dbReference type="ChEBI" id="CHEBI:15378"/>
        <dbReference type="ChEBI" id="CHEBI:29999"/>
        <dbReference type="ChEBI" id="CHEBI:30616"/>
        <dbReference type="ChEBI" id="CHEBI:83421"/>
        <dbReference type="ChEBI" id="CHEBI:456216"/>
        <dbReference type="EC" id="2.7.11.1"/>
    </reaction>
</comment>
<evidence type="ECO:0000256" key="8">
    <source>
        <dbReference type="ARBA" id="ARBA00048679"/>
    </source>
</evidence>
<name>A0ABR0T3I4_9HYPO</name>
<protein>
    <recommendedName>
        <fullName evidence="1">non-specific serine/threonine protein kinase</fullName>
        <ecNumber evidence="1">2.7.11.1</ecNumber>
    </recommendedName>
</protein>
<organism evidence="11 12">
    <name type="scientific">Cladobotryum mycophilum</name>
    <dbReference type="NCBI Taxonomy" id="491253"/>
    <lineage>
        <taxon>Eukaryota</taxon>
        <taxon>Fungi</taxon>
        <taxon>Dikarya</taxon>
        <taxon>Ascomycota</taxon>
        <taxon>Pezizomycotina</taxon>
        <taxon>Sordariomycetes</taxon>
        <taxon>Hypocreomycetidae</taxon>
        <taxon>Hypocreales</taxon>
        <taxon>Hypocreaceae</taxon>
        <taxon>Cladobotryum</taxon>
    </lineage>
</organism>
<dbReference type="InterPro" id="IPR051334">
    <property type="entry name" value="SRPK"/>
</dbReference>
<dbReference type="PANTHER" id="PTHR47634:SF9">
    <property type="entry name" value="PROTEIN KINASE DOMAIN-CONTAINING PROTEIN-RELATED"/>
    <property type="match status" value="1"/>
</dbReference>
<dbReference type="InterPro" id="IPR000719">
    <property type="entry name" value="Prot_kinase_dom"/>
</dbReference>
<keyword evidence="5" id="KW-0418">Kinase</keyword>
<dbReference type="InterPro" id="IPR011009">
    <property type="entry name" value="Kinase-like_dom_sf"/>
</dbReference>
<feature type="domain" description="Protein kinase" evidence="10">
    <location>
        <begin position="44"/>
        <end position="411"/>
    </location>
</feature>
<accession>A0ABR0T3I4</accession>
<keyword evidence="6 9" id="KW-0067">ATP-binding</keyword>
<evidence type="ECO:0000259" key="10">
    <source>
        <dbReference type="PROSITE" id="PS50011"/>
    </source>
</evidence>
<keyword evidence="3" id="KW-0808">Transferase</keyword>
<comment type="caution">
    <text evidence="11">The sequence shown here is derived from an EMBL/GenBank/DDBJ whole genome shotgun (WGS) entry which is preliminary data.</text>
</comment>
<reference evidence="11 12" key="1">
    <citation type="submission" date="2024-01" db="EMBL/GenBank/DDBJ databases">
        <title>Complete genome of Cladobotryum mycophilum ATHUM6906.</title>
        <authorList>
            <person name="Christinaki A.C."/>
            <person name="Myridakis A.I."/>
            <person name="Kouvelis V.N."/>
        </authorList>
    </citation>
    <scope>NUCLEOTIDE SEQUENCE [LARGE SCALE GENOMIC DNA]</scope>
    <source>
        <strain evidence="11 12">ATHUM6906</strain>
    </source>
</reference>
<evidence type="ECO:0000313" key="12">
    <source>
        <dbReference type="Proteomes" id="UP001338125"/>
    </source>
</evidence>
<dbReference type="SUPFAM" id="SSF56112">
    <property type="entry name" value="Protein kinase-like (PK-like)"/>
    <property type="match status" value="1"/>
</dbReference>
<dbReference type="Pfam" id="PF00069">
    <property type="entry name" value="Pkinase"/>
    <property type="match status" value="2"/>
</dbReference>
<evidence type="ECO:0000256" key="6">
    <source>
        <dbReference type="ARBA" id="ARBA00022840"/>
    </source>
</evidence>
<dbReference type="EC" id="2.7.11.1" evidence="1"/>
<dbReference type="InterPro" id="IPR017441">
    <property type="entry name" value="Protein_kinase_ATP_BS"/>
</dbReference>
<dbReference type="PROSITE" id="PS50011">
    <property type="entry name" value="PROTEIN_KINASE_DOM"/>
    <property type="match status" value="1"/>
</dbReference>
<keyword evidence="2" id="KW-0723">Serine/threonine-protein kinase</keyword>
<dbReference type="EMBL" id="JAVFKD010000001">
    <property type="protein sequence ID" value="KAK5998794.1"/>
    <property type="molecule type" value="Genomic_DNA"/>
</dbReference>